<dbReference type="Gene3D" id="3.30.70.2390">
    <property type="match status" value="1"/>
</dbReference>
<dbReference type="EMBL" id="BMCU01000005">
    <property type="protein sequence ID" value="GGG22944.1"/>
    <property type="molecule type" value="Genomic_DNA"/>
</dbReference>
<accession>A0A917LH60</accession>
<proteinExistence type="inferred from homology"/>
<name>A0A917LH60_9NOCA</name>
<dbReference type="Pfam" id="PF13399">
    <property type="entry name" value="LytR_C"/>
    <property type="match status" value="1"/>
</dbReference>
<protein>
    <recommendedName>
        <fullName evidence="6">LytR family transcriptional regulator</fullName>
    </recommendedName>
</protein>
<evidence type="ECO:0008006" key="6">
    <source>
        <dbReference type="Google" id="ProtNLM"/>
    </source>
</evidence>
<evidence type="ECO:0000313" key="5">
    <source>
        <dbReference type="Proteomes" id="UP000654257"/>
    </source>
</evidence>
<dbReference type="PANTHER" id="PTHR33392">
    <property type="entry name" value="POLYISOPRENYL-TEICHOIC ACID--PEPTIDOGLYCAN TEICHOIC ACID TRANSFERASE TAGU"/>
    <property type="match status" value="1"/>
</dbReference>
<dbReference type="PANTHER" id="PTHR33392:SF6">
    <property type="entry name" value="POLYISOPRENYL-TEICHOIC ACID--PEPTIDOGLYCAN TEICHOIC ACID TRANSFERASE TAGU"/>
    <property type="match status" value="1"/>
</dbReference>
<dbReference type="NCBIfam" id="TIGR00350">
    <property type="entry name" value="lytR_cpsA_psr"/>
    <property type="match status" value="1"/>
</dbReference>
<sequence>MLVSFVAVMALVLTGVVWAYLRSTDQGFSQVAALDPDSTDVVDAPGQYGDETYLIVGTDTRAGASGEVGAGSVADAEGARSDTVMLVNIPADRSRVVAVSFPRDLDVERPECEGWDSNTGDYTGEMYEAADGDKLNATYALGGPKCLVKVIQKMSGLKISHFVGMDFAGFESMVNEVGGVDVCTTTPLIDDELGTVLANPGTQLINGATALNYVRARKVEAEGTGDYGRIKRQQLFLSSLLRSVLSNKVLFDPGKLNGFVTAFTRDTFVENVKTADLLTLGKSLRDVDAGAVTFLTVPTAGTTDYGNEIPRMSDITAIFTAIINDQPLPGESRSITGPTTPTTPPPAPVLSLAVDPSTVSVQVSNGSEMSGLAATTADGLASYGFQIVGTGNADSTSAQTVVRYAAGQESEAATVASGLPGSLLEETASLGGIIEVVVGSDFAGTVVAPTPLGTQLPAIGTTSTLPVTDVALPADLTVTNAADDTCA</sequence>
<dbReference type="AlphaFoldDB" id="A0A917LH60"/>
<comment type="caution">
    <text evidence="4">The sequence shown here is derived from an EMBL/GenBank/DDBJ whole genome shotgun (WGS) entry which is preliminary data.</text>
</comment>
<comment type="similarity">
    <text evidence="1">Belongs to the LytR/CpsA/Psr (LCP) family.</text>
</comment>
<dbReference type="InterPro" id="IPR027381">
    <property type="entry name" value="LytR/CpsA/Psr_C"/>
</dbReference>
<reference evidence="4" key="2">
    <citation type="submission" date="2020-09" db="EMBL/GenBank/DDBJ databases">
        <authorList>
            <person name="Sun Q."/>
            <person name="Sedlacek I."/>
        </authorList>
    </citation>
    <scope>NUCLEOTIDE SEQUENCE</scope>
    <source>
        <strain evidence="4">CCM 7905</strain>
    </source>
</reference>
<evidence type="ECO:0000259" key="3">
    <source>
        <dbReference type="Pfam" id="PF13399"/>
    </source>
</evidence>
<reference evidence="4" key="1">
    <citation type="journal article" date="2014" name="Int. J. Syst. Evol. Microbiol.">
        <title>Complete genome sequence of Corynebacterium casei LMG S-19264T (=DSM 44701T), isolated from a smear-ripened cheese.</title>
        <authorList>
            <consortium name="US DOE Joint Genome Institute (JGI-PGF)"/>
            <person name="Walter F."/>
            <person name="Albersmeier A."/>
            <person name="Kalinowski J."/>
            <person name="Ruckert C."/>
        </authorList>
    </citation>
    <scope>NUCLEOTIDE SEQUENCE</scope>
    <source>
        <strain evidence="4">CCM 7905</strain>
    </source>
</reference>
<evidence type="ECO:0000259" key="2">
    <source>
        <dbReference type="Pfam" id="PF03816"/>
    </source>
</evidence>
<feature type="domain" description="Cell envelope-related transcriptional attenuator" evidence="2">
    <location>
        <begin position="80"/>
        <end position="244"/>
    </location>
</feature>
<evidence type="ECO:0000313" key="4">
    <source>
        <dbReference type="EMBL" id="GGG22944.1"/>
    </source>
</evidence>
<dbReference type="Gene3D" id="3.40.630.190">
    <property type="entry name" value="LCP protein"/>
    <property type="match status" value="1"/>
</dbReference>
<dbReference type="InterPro" id="IPR004474">
    <property type="entry name" value="LytR_CpsA_psr"/>
</dbReference>
<dbReference type="Proteomes" id="UP000654257">
    <property type="component" value="Unassembled WGS sequence"/>
</dbReference>
<dbReference type="InterPro" id="IPR050922">
    <property type="entry name" value="LytR/CpsA/Psr_CW_biosynth"/>
</dbReference>
<dbReference type="Pfam" id="PF03816">
    <property type="entry name" value="LytR_cpsA_psr"/>
    <property type="match status" value="1"/>
</dbReference>
<organism evidence="4 5">
    <name type="scientific">Rhodococcoides trifolii</name>
    <dbReference type="NCBI Taxonomy" id="908250"/>
    <lineage>
        <taxon>Bacteria</taxon>
        <taxon>Bacillati</taxon>
        <taxon>Actinomycetota</taxon>
        <taxon>Actinomycetes</taxon>
        <taxon>Mycobacteriales</taxon>
        <taxon>Nocardiaceae</taxon>
        <taxon>Rhodococcoides</taxon>
    </lineage>
</organism>
<keyword evidence="5" id="KW-1185">Reference proteome</keyword>
<evidence type="ECO:0000256" key="1">
    <source>
        <dbReference type="ARBA" id="ARBA00006068"/>
    </source>
</evidence>
<feature type="domain" description="LytR/CpsA/Psr regulator C-terminal" evidence="3">
    <location>
        <begin position="358"/>
        <end position="442"/>
    </location>
</feature>
<gene>
    <name evidence="4" type="ORF">GCM10007304_40940</name>
</gene>